<feature type="compositionally biased region" description="Gly residues" evidence="1">
    <location>
        <begin position="1"/>
        <end position="10"/>
    </location>
</feature>
<dbReference type="AlphaFoldDB" id="A0A6J4TIN1"/>
<name>A0A6J4TIN1_9SPHN</name>
<sequence length="88" mass="9186">MDNKNQGGGDKPASPLPPIANPVVEGAKPRRNYILPWALLGLALLALILFLTQGGRDGEELRQDAIARDQAGQSEAVGPGAVNNTADD</sequence>
<organism evidence="3">
    <name type="scientific">uncultured Sphingomonas sp</name>
    <dbReference type="NCBI Taxonomy" id="158754"/>
    <lineage>
        <taxon>Bacteria</taxon>
        <taxon>Pseudomonadati</taxon>
        <taxon>Pseudomonadota</taxon>
        <taxon>Alphaproteobacteria</taxon>
        <taxon>Sphingomonadales</taxon>
        <taxon>Sphingomonadaceae</taxon>
        <taxon>Sphingomonas</taxon>
        <taxon>environmental samples</taxon>
    </lineage>
</organism>
<reference evidence="3" key="1">
    <citation type="submission" date="2020-02" db="EMBL/GenBank/DDBJ databases">
        <authorList>
            <person name="Meier V. D."/>
        </authorList>
    </citation>
    <scope>NUCLEOTIDE SEQUENCE</scope>
    <source>
        <strain evidence="3">AVDCRST_MAG62</strain>
    </source>
</reference>
<gene>
    <name evidence="3" type="ORF">AVDCRST_MAG62-1271</name>
</gene>
<evidence type="ECO:0000313" key="3">
    <source>
        <dbReference type="EMBL" id="CAA9523573.1"/>
    </source>
</evidence>
<accession>A0A6J4TIN1</accession>
<evidence type="ECO:0000256" key="1">
    <source>
        <dbReference type="SAM" id="MobiDB-lite"/>
    </source>
</evidence>
<keyword evidence="2" id="KW-0812">Transmembrane</keyword>
<feature type="transmembrane region" description="Helical" evidence="2">
    <location>
        <begin position="34"/>
        <end position="52"/>
    </location>
</feature>
<keyword evidence="2" id="KW-0472">Membrane</keyword>
<feature type="region of interest" description="Disordered" evidence="1">
    <location>
        <begin position="1"/>
        <end position="22"/>
    </location>
</feature>
<keyword evidence="2" id="KW-1133">Transmembrane helix</keyword>
<evidence type="ECO:0000256" key="2">
    <source>
        <dbReference type="SAM" id="Phobius"/>
    </source>
</evidence>
<dbReference type="EMBL" id="CADCWB010000151">
    <property type="protein sequence ID" value="CAA9523573.1"/>
    <property type="molecule type" value="Genomic_DNA"/>
</dbReference>
<proteinExistence type="predicted"/>
<protein>
    <submittedName>
        <fullName evidence="3">Uncharacterized protein</fullName>
    </submittedName>
</protein>
<feature type="region of interest" description="Disordered" evidence="1">
    <location>
        <begin position="62"/>
        <end position="88"/>
    </location>
</feature>